<organism evidence="1 2">
    <name type="scientific">Inquilinus limosus</name>
    <dbReference type="NCBI Taxonomy" id="171674"/>
    <lineage>
        <taxon>Bacteria</taxon>
        <taxon>Pseudomonadati</taxon>
        <taxon>Pseudomonadota</taxon>
        <taxon>Alphaproteobacteria</taxon>
        <taxon>Rhodospirillales</taxon>
        <taxon>Rhodospirillaceae</taxon>
        <taxon>Inquilinus</taxon>
    </lineage>
</organism>
<evidence type="ECO:0000313" key="1">
    <source>
        <dbReference type="EMBL" id="MBW8727158.1"/>
    </source>
</evidence>
<evidence type="ECO:0000313" key="2">
    <source>
        <dbReference type="Proteomes" id="UP000700706"/>
    </source>
</evidence>
<gene>
    <name evidence="1" type="ORF">JF625_18675</name>
</gene>
<protein>
    <submittedName>
        <fullName evidence="1">Uncharacterized protein</fullName>
    </submittedName>
</protein>
<dbReference type="Proteomes" id="UP000700706">
    <property type="component" value="Unassembled WGS sequence"/>
</dbReference>
<name>A0A952FLZ9_9PROT</name>
<accession>A0A952FLZ9</accession>
<comment type="caution">
    <text evidence="1">The sequence shown here is derived from an EMBL/GenBank/DDBJ whole genome shotgun (WGS) entry which is preliminary data.</text>
</comment>
<sequence>MALEGIDLAKARHRNALFDINGLPVTPRSECTAGEASALPDRQQAD</sequence>
<dbReference type="AlphaFoldDB" id="A0A952FLZ9"/>
<proteinExistence type="predicted"/>
<reference evidence="1" key="1">
    <citation type="submission" date="2020-06" db="EMBL/GenBank/DDBJ databases">
        <title>Stable isotope informed genome-resolved metagenomics uncovers potential trophic interactions in rhizosphere soil.</title>
        <authorList>
            <person name="Starr E.P."/>
            <person name="Shi S."/>
            <person name="Blazewicz S.J."/>
            <person name="Koch B.J."/>
            <person name="Probst A.J."/>
            <person name="Hungate B.A."/>
            <person name="Pett-Ridge J."/>
            <person name="Firestone M.K."/>
            <person name="Banfield J.F."/>
        </authorList>
    </citation>
    <scope>NUCLEOTIDE SEQUENCE</scope>
    <source>
        <strain evidence="1">YM_69_17</strain>
    </source>
</reference>
<dbReference type="EMBL" id="JAEKLZ010000257">
    <property type="protein sequence ID" value="MBW8727158.1"/>
    <property type="molecule type" value="Genomic_DNA"/>
</dbReference>